<dbReference type="KEGG" id="mmao:MMOS7_08350"/>
<reference evidence="2 3" key="1">
    <citation type="submission" date="2009-06" db="EMBL/GenBank/DDBJ databases">
        <title>Molecular Evidence for Microbiologically Influenced Corrosion from genome of Methanogen.</title>
        <authorList>
            <person name="Ito N."/>
            <person name="Tsurumaru H."/>
            <person name="Shimizu A."/>
            <person name="Harada T."/>
            <person name="Hosoyama A."/>
            <person name="Horikawa H."/>
            <person name="Wakai S."/>
            <person name="Sasaki K."/>
            <person name="Nishijima K."/>
            <person name="Ataku H."/>
            <person name="Yamazaki J."/>
            <person name="Mise M."/>
            <person name="Yamazaki S."/>
            <person name="Tanikawa S."/>
            <person name="Harayama S."/>
            <person name="Fujita N."/>
        </authorList>
    </citation>
    <scope>NUCLEOTIDE SEQUENCE [LARGE SCALE GENOMIC DNA]</scope>
    <source>
        <strain evidence="3">OS7 ( NBRC 103642)</strain>
    </source>
</reference>
<sequence length="214" mass="24954">MVLKRFVILANSKKYQEHCVAGIDLENGEWIRIINNQNAEKQYAIRDEDLICDCGKKAKVLDIVEVECEKCGADHPTAYYQPENYAMSQDIPWKKVGQFPISNLVNHLSTKLKLWYGGYDRVYPNQLKDDLAPYSLIFIKPEDVKFYLDEREKPRTDFKYRGSNYRRLAITDPAYEYNLDKYPENENYGYVLSLGGLYGANPAHFKLISQIFKL</sequence>
<evidence type="ECO:0000313" key="2">
    <source>
        <dbReference type="EMBL" id="BAP62921.1"/>
    </source>
</evidence>
<proteinExistence type="predicted"/>
<dbReference type="GeneID" id="37875323"/>
<evidence type="ECO:0000259" key="1">
    <source>
        <dbReference type="Pfam" id="PF22557"/>
    </source>
</evidence>
<dbReference type="EMBL" id="AP011528">
    <property type="protein sequence ID" value="BAP62921.1"/>
    <property type="molecule type" value="Genomic_DNA"/>
</dbReference>
<dbReference type="Pfam" id="PF22557">
    <property type="entry name" value="DuOB"/>
    <property type="match status" value="1"/>
</dbReference>
<organism evidence="2 3">
    <name type="scientific">Methanococcus maripaludis OS7</name>
    <dbReference type="NCBI Taxonomy" id="637915"/>
    <lineage>
        <taxon>Archaea</taxon>
        <taxon>Methanobacteriati</taxon>
        <taxon>Methanobacteriota</taxon>
        <taxon>Methanomada group</taxon>
        <taxon>Methanococci</taxon>
        <taxon>Methanococcales</taxon>
        <taxon>Methanococcaceae</taxon>
        <taxon>Methanococcus</taxon>
    </lineage>
</organism>
<feature type="domain" description="Dual OB-containing" evidence="1">
    <location>
        <begin position="4"/>
        <end position="211"/>
    </location>
</feature>
<protein>
    <recommendedName>
        <fullName evidence="1">Dual OB-containing domain-containing protein</fullName>
    </recommendedName>
</protein>
<name>A0A2Z5PVH5_METMI</name>
<evidence type="ECO:0000313" key="3">
    <source>
        <dbReference type="Proteomes" id="UP000263689"/>
    </source>
</evidence>
<accession>A0A2Z5PVH5</accession>
<dbReference type="AlphaFoldDB" id="A0A2Z5PVH5"/>
<gene>
    <name evidence="2" type="ORF">MMOS7_08350</name>
</gene>
<dbReference type="Proteomes" id="UP000263689">
    <property type="component" value="Chromosome"/>
</dbReference>
<dbReference type="InterPro" id="IPR054335">
    <property type="entry name" value="DuOB_dom"/>
</dbReference>
<dbReference type="RefSeq" id="WP_119720878.1">
    <property type="nucleotide sequence ID" value="NZ_AP011528.1"/>
</dbReference>